<protein>
    <submittedName>
        <fullName evidence="1">GLPGLI family protein</fullName>
    </submittedName>
</protein>
<dbReference type="InterPro" id="IPR005901">
    <property type="entry name" value="GLPGLI"/>
</dbReference>
<evidence type="ECO:0000313" key="1">
    <source>
        <dbReference type="EMBL" id="MCW3169034.1"/>
    </source>
</evidence>
<reference evidence="1" key="1">
    <citation type="submission" date="2022-10" db="EMBL/GenBank/DDBJ databases">
        <title>Chryseobacterium babae sp. nov. isolated from the gut of the beetle Oryctes rhinoceros, and Chryseobacterium kimseyorum sp. nov., isolated from a stick insect rearing cage.</title>
        <authorList>
            <person name="Shelomi M."/>
            <person name="Han C.-J."/>
            <person name="Chen W.-M."/>
            <person name="Chen H.-K."/>
            <person name="Liaw S.-J."/>
            <person name="Muhle E."/>
            <person name="Clermont D."/>
        </authorList>
    </citation>
    <scope>NUCLEOTIDE SEQUENCE</scope>
    <source>
        <strain evidence="1">09-1422</strain>
    </source>
</reference>
<evidence type="ECO:0000313" key="2">
    <source>
        <dbReference type="Proteomes" id="UP001163731"/>
    </source>
</evidence>
<dbReference type="NCBIfam" id="TIGR01200">
    <property type="entry name" value="GLPGLI"/>
    <property type="match status" value="1"/>
</dbReference>
<dbReference type="Pfam" id="PF09697">
    <property type="entry name" value="Porph_ging"/>
    <property type="match status" value="1"/>
</dbReference>
<name>A0ABT3HZ08_9FLAO</name>
<proteinExistence type="predicted"/>
<organism evidence="1 2">
    <name type="scientific">Chryseobacterium kimseyorum</name>
    <dbReference type="NCBI Taxonomy" id="2984028"/>
    <lineage>
        <taxon>Bacteria</taxon>
        <taxon>Pseudomonadati</taxon>
        <taxon>Bacteroidota</taxon>
        <taxon>Flavobacteriia</taxon>
        <taxon>Flavobacteriales</taxon>
        <taxon>Weeksellaceae</taxon>
        <taxon>Chryseobacterium group</taxon>
        <taxon>Chryseobacterium</taxon>
    </lineage>
</organism>
<gene>
    <name evidence="1" type="ORF">OMO38_10910</name>
</gene>
<dbReference type="Proteomes" id="UP001163731">
    <property type="component" value="Unassembled WGS sequence"/>
</dbReference>
<comment type="caution">
    <text evidence="1">The sequence shown here is derived from an EMBL/GenBank/DDBJ whole genome shotgun (WGS) entry which is preliminary data.</text>
</comment>
<dbReference type="RefSeq" id="WP_264750209.1">
    <property type="nucleotide sequence ID" value="NZ_JAPDHW010000006.1"/>
</dbReference>
<keyword evidence="2" id="KW-1185">Reference proteome</keyword>
<accession>A0ABT3HZ08</accession>
<dbReference type="EMBL" id="JAPDHW010000006">
    <property type="protein sequence ID" value="MCW3169034.1"/>
    <property type="molecule type" value="Genomic_DNA"/>
</dbReference>
<sequence>MKKNIILKAFLFFYFIIFYNHVIGQNQLFKYDLEYKPSPLQNNTIVEKMVLDVENTKLSIFRTEHEKKSDSLTAKTGLGLGRKPTFESQFYIVKKLADNEVKKSIKTMYSEIFSVNINEKLNWEIFPEKSRIRTFEVQKATVNYGGRNWIAWFASEIPIQDGPYIFHGLPGLIIKISDNENNYIFSLTEIKASEGDITYRPKSSELTWEQFEKLSENYYSDPFATLKSMGIPIKVDDGNGNGVTPDLKILSDQMKKKIKENNNPIELNHKIDYR</sequence>